<dbReference type="SMART" id="SM00471">
    <property type="entry name" value="HDc"/>
    <property type="match status" value="1"/>
</dbReference>
<evidence type="ECO:0000259" key="2">
    <source>
        <dbReference type="SMART" id="SM00471"/>
    </source>
</evidence>
<dbReference type="PANTHER" id="PTHR46246:SF1">
    <property type="entry name" value="GUANOSINE-3',5'-BIS(DIPHOSPHATE) 3'-PYROPHOSPHOHYDROLASE MESH1"/>
    <property type="match status" value="1"/>
</dbReference>
<sequence length="244" mass="27195">MEEPENNSADQTSKEEMDQWIKEHEDSLDYPDVPVDRGYRIDDSELSPETRKAMAERDAQLTKESGISDSALILKATQFAAIKHRDQRRKDSAASPYIIHPVTVANNLTQAGITDPEVIAAALLHDTLEDTQTTPAELVEMFGERVASMVQELTDDKDLPKQERKRLQVEHAPHLSPGAALVKICDKIANVTDVTHSPPPDWSNERRMAYLDWAASVVAGCKVDNDRLVQQFADVLEAGREAIL</sequence>
<feature type="compositionally biased region" description="Basic and acidic residues" evidence="1">
    <location>
        <begin position="34"/>
        <end position="57"/>
    </location>
</feature>
<dbReference type="SUPFAM" id="SSF109604">
    <property type="entry name" value="HD-domain/PDEase-like"/>
    <property type="match status" value="1"/>
</dbReference>
<dbReference type="PANTHER" id="PTHR46246">
    <property type="entry name" value="GUANOSINE-3',5'-BIS(DIPHOSPHATE) 3'-PYROPHOSPHOHYDROLASE MESH1"/>
    <property type="match status" value="1"/>
</dbReference>
<evidence type="ECO:0000313" key="3">
    <source>
        <dbReference type="EMBL" id="VAX13724.1"/>
    </source>
</evidence>
<protein>
    <recommendedName>
        <fullName evidence="2">HD/PDEase domain-containing protein</fullName>
    </recommendedName>
</protein>
<evidence type="ECO:0000256" key="1">
    <source>
        <dbReference type="SAM" id="MobiDB-lite"/>
    </source>
</evidence>
<dbReference type="Pfam" id="PF13328">
    <property type="entry name" value="HD_4"/>
    <property type="match status" value="1"/>
</dbReference>
<dbReference type="Gene3D" id="1.10.3210.10">
    <property type="entry name" value="Hypothetical protein af1432"/>
    <property type="match status" value="1"/>
</dbReference>
<gene>
    <name evidence="3" type="ORF">MNBD_GAMMA24-1078</name>
</gene>
<accession>A0A3B1BPI3</accession>
<dbReference type="GO" id="GO:0008893">
    <property type="term" value="F:guanosine-3',5'-bis(diphosphate) 3'-diphosphatase activity"/>
    <property type="evidence" value="ECO:0007669"/>
    <property type="project" value="TreeGrafter"/>
</dbReference>
<feature type="compositionally biased region" description="Polar residues" evidence="1">
    <location>
        <begin position="1"/>
        <end position="11"/>
    </location>
</feature>
<dbReference type="InterPro" id="IPR003607">
    <property type="entry name" value="HD/PDEase_dom"/>
</dbReference>
<proteinExistence type="predicted"/>
<name>A0A3B1BPI3_9ZZZZ</name>
<dbReference type="AlphaFoldDB" id="A0A3B1BPI3"/>
<feature type="compositionally biased region" description="Basic and acidic residues" evidence="1">
    <location>
        <begin position="12"/>
        <end position="27"/>
    </location>
</feature>
<dbReference type="EMBL" id="UOFZ01000132">
    <property type="protein sequence ID" value="VAX13724.1"/>
    <property type="molecule type" value="Genomic_DNA"/>
</dbReference>
<feature type="region of interest" description="Disordered" evidence="1">
    <location>
        <begin position="1"/>
        <end position="57"/>
    </location>
</feature>
<dbReference type="InterPro" id="IPR052194">
    <property type="entry name" value="MESH1"/>
</dbReference>
<reference evidence="3" key="1">
    <citation type="submission" date="2018-06" db="EMBL/GenBank/DDBJ databases">
        <authorList>
            <person name="Zhirakovskaya E."/>
        </authorList>
    </citation>
    <scope>NUCLEOTIDE SEQUENCE</scope>
</reference>
<organism evidence="3">
    <name type="scientific">hydrothermal vent metagenome</name>
    <dbReference type="NCBI Taxonomy" id="652676"/>
    <lineage>
        <taxon>unclassified sequences</taxon>
        <taxon>metagenomes</taxon>
        <taxon>ecological metagenomes</taxon>
    </lineage>
</organism>
<feature type="domain" description="HD/PDEase" evidence="2">
    <location>
        <begin position="93"/>
        <end position="200"/>
    </location>
</feature>